<proteinExistence type="predicted"/>
<name>A0A1F7GL67_9BACT</name>
<dbReference type="Proteomes" id="UP000176850">
    <property type="component" value="Unassembled WGS sequence"/>
</dbReference>
<dbReference type="EMBL" id="MFZH01000009">
    <property type="protein sequence ID" value="OGK19575.1"/>
    <property type="molecule type" value="Genomic_DNA"/>
</dbReference>
<comment type="caution">
    <text evidence="3">The sequence shown here is derived from an EMBL/GenBank/DDBJ whole genome shotgun (WGS) entry which is preliminary data.</text>
</comment>
<evidence type="ECO:0000313" key="4">
    <source>
        <dbReference type="Proteomes" id="UP000176850"/>
    </source>
</evidence>
<accession>A0A1F7GL67</accession>
<feature type="region of interest" description="Disordered" evidence="1">
    <location>
        <begin position="275"/>
        <end position="304"/>
    </location>
</feature>
<dbReference type="AlphaFoldDB" id="A0A1F7GL67"/>
<evidence type="ECO:0000256" key="2">
    <source>
        <dbReference type="SAM" id="SignalP"/>
    </source>
</evidence>
<reference evidence="3 4" key="1">
    <citation type="journal article" date="2016" name="Nat. Commun.">
        <title>Thousands of microbial genomes shed light on interconnected biogeochemical processes in an aquifer system.</title>
        <authorList>
            <person name="Anantharaman K."/>
            <person name="Brown C.T."/>
            <person name="Hug L.A."/>
            <person name="Sharon I."/>
            <person name="Castelle C.J."/>
            <person name="Probst A.J."/>
            <person name="Thomas B.C."/>
            <person name="Singh A."/>
            <person name="Wilkins M.J."/>
            <person name="Karaoz U."/>
            <person name="Brodie E.L."/>
            <person name="Williams K.H."/>
            <person name="Hubbard S.S."/>
            <person name="Banfield J.F."/>
        </authorList>
    </citation>
    <scope>NUCLEOTIDE SEQUENCE [LARGE SCALE GENOMIC DNA]</scope>
</reference>
<feature type="signal peptide" evidence="2">
    <location>
        <begin position="1"/>
        <end position="30"/>
    </location>
</feature>
<evidence type="ECO:0000313" key="3">
    <source>
        <dbReference type="EMBL" id="OGK19575.1"/>
    </source>
</evidence>
<feature type="chain" id="PRO_5009529191" evidence="2">
    <location>
        <begin position="31"/>
        <end position="318"/>
    </location>
</feature>
<protein>
    <submittedName>
        <fullName evidence="3">Uncharacterized protein</fullName>
    </submittedName>
</protein>
<sequence>MNVRFFRAISVVVLAGFLALVATGFGTATAYAQSSPQCPRVEHRSDPFSPLKTTSGCTIVGVLNSISAHSVYHPPDRATHLVVQEHSGIWRLLAPVHLRTVDFSRGFLNWGDKGVEVLALNCATGPQFDRDFTLRFVGSSDLWVDAEQEPHGLNRNTGPANGNIVVSPNCVSVGDAVSPNLTPVPTPTPPDLDHFKGELLLIYSPACVMCRCPVQVAVVRNPPIALRFGSNIEIHGGYTCPDSVLAEAAWLVRNGAYPVAPEMLVRFLPTYTPAPSTTTTATSTRTPTRAPTQTSTRTSTPAPTTQLLKHIFLPQLDD</sequence>
<organism evidence="3 4">
    <name type="scientific">Candidatus Roizmanbacteria bacterium RIFCSPHIGHO2_01_FULL_39_24</name>
    <dbReference type="NCBI Taxonomy" id="1802032"/>
    <lineage>
        <taxon>Bacteria</taxon>
        <taxon>Candidatus Roizmaniibacteriota</taxon>
    </lineage>
</organism>
<keyword evidence="2" id="KW-0732">Signal</keyword>
<gene>
    <name evidence="3" type="ORF">A2799_00360</name>
</gene>
<evidence type="ECO:0000256" key="1">
    <source>
        <dbReference type="SAM" id="MobiDB-lite"/>
    </source>
</evidence>